<sequence>MKKLTYIIIFTFLIPVISYFFVAKEYLMYLLVMVGIIVALIYSISRIKKN</sequence>
<evidence type="ECO:0000256" key="1">
    <source>
        <dbReference type="SAM" id="Phobius"/>
    </source>
</evidence>
<comment type="caution">
    <text evidence="2">The sequence shown here is derived from an EMBL/GenBank/DDBJ whole genome shotgun (WGS) entry which is preliminary data.</text>
</comment>
<dbReference type="EMBL" id="JAUSUN010000010">
    <property type="protein sequence ID" value="MDQ0413921.1"/>
    <property type="molecule type" value="Genomic_DNA"/>
</dbReference>
<dbReference type="Proteomes" id="UP001242313">
    <property type="component" value="Unassembled WGS sequence"/>
</dbReference>
<evidence type="ECO:0000313" key="3">
    <source>
        <dbReference type="Proteomes" id="UP001242313"/>
    </source>
</evidence>
<gene>
    <name evidence="2" type="ORF">J2S25_002127</name>
</gene>
<feature type="transmembrane region" description="Helical" evidence="1">
    <location>
        <begin position="5"/>
        <end position="22"/>
    </location>
</feature>
<proteinExistence type="predicted"/>
<reference evidence="2 3" key="1">
    <citation type="submission" date="2023-07" db="EMBL/GenBank/DDBJ databases">
        <title>Genomic Encyclopedia of Type Strains, Phase IV (KMG-IV): sequencing the most valuable type-strain genomes for metagenomic binning, comparative biology and taxonomic classification.</title>
        <authorList>
            <person name="Goeker M."/>
        </authorList>
    </citation>
    <scope>NUCLEOTIDE SEQUENCE [LARGE SCALE GENOMIC DNA]</scope>
    <source>
        <strain evidence="2 3">DSM 19598</strain>
    </source>
</reference>
<keyword evidence="1" id="KW-0472">Membrane</keyword>
<organism evidence="2 3">
    <name type="scientific">Mesobacillus stamsii</name>
    <dbReference type="NCBI Taxonomy" id="225347"/>
    <lineage>
        <taxon>Bacteria</taxon>
        <taxon>Bacillati</taxon>
        <taxon>Bacillota</taxon>
        <taxon>Bacilli</taxon>
        <taxon>Bacillales</taxon>
        <taxon>Bacillaceae</taxon>
        <taxon>Mesobacillus</taxon>
    </lineage>
</organism>
<evidence type="ECO:0000313" key="2">
    <source>
        <dbReference type="EMBL" id="MDQ0413921.1"/>
    </source>
</evidence>
<feature type="transmembrane region" description="Helical" evidence="1">
    <location>
        <begin position="28"/>
        <end position="45"/>
    </location>
</feature>
<name>A0ABU0FWL2_9BACI</name>
<protein>
    <submittedName>
        <fullName evidence="2">Uncharacterized protein</fullName>
    </submittedName>
</protein>
<keyword evidence="1" id="KW-0812">Transmembrane</keyword>
<accession>A0ABU0FWL2</accession>
<keyword evidence="3" id="KW-1185">Reference proteome</keyword>
<keyword evidence="1" id="KW-1133">Transmembrane helix</keyword>